<keyword evidence="5" id="KW-0378">Hydrolase</keyword>
<comment type="catalytic activity">
    <reaction evidence="7">
        <text>adenosine + H2O + H(+) = inosine + NH4(+)</text>
        <dbReference type="Rhea" id="RHEA:24408"/>
        <dbReference type="ChEBI" id="CHEBI:15377"/>
        <dbReference type="ChEBI" id="CHEBI:15378"/>
        <dbReference type="ChEBI" id="CHEBI:16335"/>
        <dbReference type="ChEBI" id="CHEBI:17596"/>
        <dbReference type="ChEBI" id="CHEBI:28938"/>
        <dbReference type="EC" id="3.5.4.4"/>
    </reaction>
    <physiologicalReaction direction="left-to-right" evidence="7">
        <dbReference type="Rhea" id="RHEA:24409"/>
    </physiologicalReaction>
</comment>
<sequence length="247" mass="27233">MQFVQGLPQGVYAGQTHIHHPKALLSVPPELEGFNLALHVNDDPLRVQQHRMILLDEFAELGVSKITWMTQTHSTICHTINEEMTFSALEGDGLVTQTQGHALMMMTADCLPVVLGNAAGTEVANLHAGWRGLAGGIIENTIANMKSPPTWAWLGAAISQPCFEIGAEVKAAFCSKYAELDTAFIEGEQAGKHYADLYAIARYILKQHGVNVVIGGDQCSYRQDQDFYSYRRHTKTGRMATFVFIQN</sequence>
<dbReference type="CDD" id="cd16833">
    <property type="entry name" value="YfiH"/>
    <property type="match status" value="1"/>
</dbReference>
<dbReference type="GO" id="GO:0016787">
    <property type="term" value="F:hydrolase activity"/>
    <property type="evidence" value="ECO:0007669"/>
    <property type="project" value="UniProtKB-KW"/>
</dbReference>
<keyword evidence="6" id="KW-0862">Zinc</keyword>
<dbReference type="InterPro" id="IPR011324">
    <property type="entry name" value="Cytotoxic_necrot_fac-like_cat"/>
</dbReference>
<evidence type="ECO:0000256" key="4">
    <source>
        <dbReference type="ARBA" id="ARBA00022723"/>
    </source>
</evidence>
<dbReference type="eggNOG" id="COG1496">
    <property type="taxonomic scope" value="Bacteria"/>
</dbReference>
<accession>N8Y7H7</accession>
<comment type="catalytic activity">
    <reaction evidence="1">
        <text>inosine + phosphate = alpha-D-ribose 1-phosphate + hypoxanthine</text>
        <dbReference type="Rhea" id="RHEA:27646"/>
        <dbReference type="ChEBI" id="CHEBI:17368"/>
        <dbReference type="ChEBI" id="CHEBI:17596"/>
        <dbReference type="ChEBI" id="CHEBI:43474"/>
        <dbReference type="ChEBI" id="CHEBI:57720"/>
        <dbReference type="EC" id="2.4.2.1"/>
    </reaction>
    <physiologicalReaction direction="left-to-right" evidence="1">
        <dbReference type="Rhea" id="RHEA:27647"/>
    </physiologicalReaction>
</comment>
<dbReference type="GO" id="GO:0005507">
    <property type="term" value="F:copper ion binding"/>
    <property type="evidence" value="ECO:0007669"/>
    <property type="project" value="TreeGrafter"/>
</dbReference>
<dbReference type="InterPro" id="IPR003730">
    <property type="entry name" value="Cu_polyphenol_OxRdtase"/>
</dbReference>
<gene>
    <name evidence="11" type="ORF">F964_01961</name>
</gene>
<dbReference type="Proteomes" id="UP000013148">
    <property type="component" value="Unassembled WGS sequence"/>
</dbReference>
<evidence type="ECO:0000256" key="3">
    <source>
        <dbReference type="ARBA" id="ARBA00022679"/>
    </source>
</evidence>
<reference evidence="11 12" key="1">
    <citation type="submission" date="2013-02" db="EMBL/GenBank/DDBJ databases">
        <title>The Genome Sequence of Acinetobacter guillouiae NIPH 991.</title>
        <authorList>
            <consortium name="The Broad Institute Genome Sequencing Platform"/>
            <consortium name="The Broad Institute Genome Sequencing Center for Infectious Disease"/>
            <person name="Cerqueira G."/>
            <person name="Feldgarden M."/>
            <person name="Courvalin P."/>
            <person name="Perichon B."/>
            <person name="Grillot-Courvalin C."/>
            <person name="Clermont D."/>
            <person name="Rocha E."/>
            <person name="Yoon E.-J."/>
            <person name="Nemec A."/>
            <person name="Walker B."/>
            <person name="Young S.K."/>
            <person name="Zeng Q."/>
            <person name="Gargeya S."/>
            <person name="Fitzgerald M."/>
            <person name="Haas B."/>
            <person name="Abouelleil A."/>
            <person name="Alvarado L."/>
            <person name="Arachchi H.M."/>
            <person name="Berlin A.M."/>
            <person name="Chapman S.B."/>
            <person name="Dewar J."/>
            <person name="Goldberg J."/>
            <person name="Griggs A."/>
            <person name="Gujja S."/>
            <person name="Hansen M."/>
            <person name="Howarth C."/>
            <person name="Imamovic A."/>
            <person name="Larimer J."/>
            <person name="McCowan C."/>
            <person name="Murphy C."/>
            <person name="Neiman D."/>
            <person name="Pearson M."/>
            <person name="Priest M."/>
            <person name="Roberts A."/>
            <person name="Saif S."/>
            <person name="Shea T."/>
            <person name="Sisk P."/>
            <person name="Sykes S."/>
            <person name="Wortman J."/>
            <person name="Nusbaum C."/>
            <person name="Birren B."/>
        </authorList>
    </citation>
    <scope>NUCLEOTIDE SEQUENCE [LARGE SCALE GENOMIC DNA]</scope>
    <source>
        <strain evidence="11 12">NIPH 991</strain>
    </source>
</reference>
<dbReference type="PATRIC" id="fig|1217656.3.peg.1917"/>
<evidence type="ECO:0000256" key="5">
    <source>
        <dbReference type="ARBA" id="ARBA00022801"/>
    </source>
</evidence>
<proteinExistence type="inferred from homology"/>
<dbReference type="HOGENOM" id="CLU_065784_1_0_6"/>
<dbReference type="SUPFAM" id="SSF64438">
    <property type="entry name" value="CNF1/YfiH-like putative cysteine hydrolases"/>
    <property type="match status" value="1"/>
</dbReference>
<dbReference type="RefSeq" id="WP_004819642.1">
    <property type="nucleotide sequence ID" value="NZ_KB849456.1"/>
</dbReference>
<protein>
    <recommendedName>
        <fullName evidence="10">Purine nucleoside phosphorylase</fullName>
    </recommendedName>
</protein>
<name>N8Y7H7_ACIGI</name>
<evidence type="ECO:0000256" key="10">
    <source>
        <dbReference type="RuleBase" id="RU361274"/>
    </source>
</evidence>
<dbReference type="PANTHER" id="PTHR30616:SF2">
    <property type="entry name" value="PURINE NUCLEOSIDE PHOSPHORYLASE LACC1"/>
    <property type="match status" value="1"/>
</dbReference>
<dbReference type="NCBIfam" id="TIGR00726">
    <property type="entry name" value="peptidoglycan editing factor PgeF"/>
    <property type="match status" value="1"/>
</dbReference>
<dbReference type="Gene3D" id="3.60.140.10">
    <property type="entry name" value="CNF1/YfiH-like putative cysteine hydrolases"/>
    <property type="match status" value="1"/>
</dbReference>
<evidence type="ECO:0000313" key="11">
    <source>
        <dbReference type="EMBL" id="ENV17259.1"/>
    </source>
</evidence>
<comment type="caution">
    <text evidence="11">The sequence shown here is derived from an EMBL/GenBank/DDBJ whole genome shotgun (WGS) entry which is preliminary data.</text>
</comment>
<dbReference type="GO" id="GO:0017061">
    <property type="term" value="F:S-methyl-5-thioadenosine phosphorylase activity"/>
    <property type="evidence" value="ECO:0007669"/>
    <property type="project" value="UniProtKB-EC"/>
</dbReference>
<evidence type="ECO:0000256" key="1">
    <source>
        <dbReference type="ARBA" id="ARBA00000553"/>
    </source>
</evidence>
<evidence type="ECO:0000256" key="9">
    <source>
        <dbReference type="ARBA" id="ARBA00049893"/>
    </source>
</evidence>
<comment type="similarity">
    <text evidence="2 10">Belongs to the purine nucleoside phosphorylase YfiH/LACC1 family.</text>
</comment>
<evidence type="ECO:0000256" key="7">
    <source>
        <dbReference type="ARBA" id="ARBA00047989"/>
    </source>
</evidence>
<evidence type="ECO:0000256" key="2">
    <source>
        <dbReference type="ARBA" id="ARBA00007353"/>
    </source>
</evidence>
<keyword evidence="3" id="KW-0808">Transferase</keyword>
<dbReference type="PANTHER" id="PTHR30616">
    <property type="entry name" value="UNCHARACTERIZED PROTEIN YFIH"/>
    <property type="match status" value="1"/>
</dbReference>
<comment type="catalytic activity">
    <reaction evidence="8">
        <text>adenosine + phosphate = alpha-D-ribose 1-phosphate + adenine</text>
        <dbReference type="Rhea" id="RHEA:27642"/>
        <dbReference type="ChEBI" id="CHEBI:16335"/>
        <dbReference type="ChEBI" id="CHEBI:16708"/>
        <dbReference type="ChEBI" id="CHEBI:43474"/>
        <dbReference type="ChEBI" id="CHEBI:57720"/>
        <dbReference type="EC" id="2.4.2.1"/>
    </reaction>
    <physiologicalReaction direction="left-to-right" evidence="8">
        <dbReference type="Rhea" id="RHEA:27643"/>
    </physiologicalReaction>
</comment>
<dbReference type="InterPro" id="IPR038371">
    <property type="entry name" value="Cu_polyphenol_OxRdtase_sf"/>
</dbReference>
<evidence type="ECO:0000256" key="8">
    <source>
        <dbReference type="ARBA" id="ARBA00048968"/>
    </source>
</evidence>
<dbReference type="EMBL" id="APPJ01000010">
    <property type="protein sequence ID" value="ENV17259.1"/>
    <property type="molecule type" value="Genomic_DNA"/>
</dbReference>
<comment type="catalytic activity">
    <reaction evidence="9">
        <text>S-methyl-5'-thioadenosine + phosphate = 5-(methylsulfanyl)-alpha-D-ribose 1-phosphate + adenine</text>
        <dbReference type="Rhea" id="RHEA:11852"/>
        <dbReference type="ChEBI" id="CHEBI:16708"/>
        <dbReference type="ChEBI" id="CHEBI:17509"/>
        <dbReference type="ChEBI" id="CHEBI:43474"/>
        <dbReference type="ChEBI" id="CHEBI:58533"/>
        <dbReference type="EC" id="2.4.2.28"/>
    </reaction>
    <physiologicalReaction direction="left-to-right" evidence="9">
        <dbReference type="Rhea" id="RHEA:11853"/>
    </physiologicalReaction>
</comment>
<organism evidence="11 12">
    <name type="scientific">Acinetobacter guillouiae NIPH 991</name>
    <dbReference type="NCBI Taxonomy" id="1217656"/>
    <lineage>
        <taxon>Bacteria</taxon>
        <taxon>Pseudomonadati</taxon>
        <taxon>Pseudomonadota</taxon>
        <taxon>Gammaproteobacteria</taxon>
        <taxon>Moraxellales</taxon>
        <taxon>Moraxellaceae</taxon>
        <taxon>Acinetobacter</taxon>
    </lineage>
</organism>
<dbReference type="AlphaFoldDB" id="N8Y7H7"/>
<evidence type="ECO:0000313" key="12">
    <source>
        <dbReference type="Proteomes" id="UP000013148"/>
    </source>
</evidence>
<keyword evidence="12" id="KW-1185">Reference proteome</keyword>
<dbReference type="Pfam" id="PF02578">
    <property type="entry name" value="Cu-oxidase_4"/>
    <property type="match status" value="1"/>
</dbReference>
<keyword evidence="4" id="KW-0479">Metal-binding</keyword>
<evidence type="ECO:0000256" key="6">
    <source>
        <dbReference type="ARBA" id="ARBA00022833"/>
    </source>
</evidence>